<dbReference type="InterPro" id="IPR041320">
    <property type="entry name" value="CxC1"/>
</dbReference>
<evidence type="ECO:0000313" key="4">
    <source>
        <dbReference type="Proteomes" id="UP000646827"/>
    </source>
</evidence>
<protein>
    <recommendedName>
        <fullName evidence="2">CxC1-like cysteine cluster associated with KDZ transposases domain-containing protein</fullName>
    </recommendedName>
</protein>
<accession>A0A8H7RL63</accession>
<dbReference type="PANTHER" id="PTHR33096">
    <property type="entry name" value="CXC2 DOMAIN-CONTAINING PROTEIN"/>
    <property type="match status" value="1"/>
</dbReference>
<feature type="domain" description="CxC1-like cysteine cluster associated with KDZ transposases" evidence="2">
    <location>
        <begin position="121"/>
        <end position="203"/>
    </location>
</feature>
<feature type="compositionally biased region" description="Low complexity" evidence="1">
    <location>
        <begin position="45"/>
        <end position="57"/>
    </location>
</feature>
<organism evidence="3 4">
    <name type="scientific">Circinella minor</name>
    <dbReference type="NCBI Taxonomy" id="1195481"/>
    <lineage>
        <taxon>Eukaryota</taxon>
        <taxon>Fungi</taxon>
        <taxon>Fungi incertae sedis</taxon>
        <taxon>Mucoromycota</taxon>
        <taxon>Mucoromycotina</taxon>
        <taxon>Mucoromycetes</taxon>
        <taxon>Mucorales</taxon>
        <taxon>Lichtheimiaceae</taxon>
        <taxon>Circinella</taxon>
    </lineage>
</organism>
<evidence type="ECO:0000259" key="2">
    <source>
        <dbReference type="Pfam" id="PF18802"/>
    </source>
</evidence>
<gene>
    <name evidence="3" type="ORF">INT45_011291</name>
</gene>
<keyword evidence="4" id="KW-1185">Reference proteome</keyword>
<dbReference type="PANTHER" id="PTHR33096:SF1">
    <property type="entry name" value="CXC1-LIKE CYSTEINE CLUSTER ASSOCIATED WITH KDZ TRANSPOSASES DOMAIN-CONTAINING PROTEIN"/>
    <property type="match status" value="1"/>
</dbReference>
<dbReference type="OrthoDB" id="2252406at2759"/>
<feature type="compositionally biased region" description="Basic residues" evidence="1">
    <location>
        <begin position="23"/>
        <end position="37"/>
    </location>
</feature>
<name>A0A8H7RL63_9FUNG</name>
<proteinExistence type="predicted"/>
<evidence type="ECO:0000313" key="3">
    <source>
        <dbReference type="EMBL" id="KAG2212415.1"/>
    </source>
</evidence>
<sequence length="549" mass="63081">MERTRHTTRVGDNKVNVFMSTNRNKKGKGQRKYKKIKRDLEQPMNTNSNESSATTTNYPSTSITSVFDQTVRTDQHQQKRTKLAENWSETITQLAAIFTDVFVNGEPRLDTIAPFVGNNNATSCSCDAKNEEVEVLCVFLCRTAVHKFHFCKNEKPALTLLRHHMFPGSPNSPKVAFHLELIRVFKLLRNISYISYEGFAEFVAESQRIQAPASMHRTFADAFNAYVKVKYIVRERMKEDYGLEEEKCVACPSNTDRITPEDKPIICMDGNLGLKRTKRGKHSVITADNIITKKYFGAQKKVEKYAEETQLSREQMSTNNNSSDIVDDHDCSAFKAGDNKRSSASRDKFDETGLFGCMCARHGIPLAFANLVQSGEKFKYPLAVLDEVFEKLETKNLDIILEDMTFNEWDGKCAVGIFHAYAQKPSCQVKYNPKYISGFGRTDGEWSERMWSVYNNYITTTRHMSSEHRLITLTTAIDHFKRKRIDLIEKNLNIDELKRRWEVRLHEMENGRYIPEDPNLTLAKSYYAALRQYNYLSRGVVTSTHIVTV</sequence>
<dbReference type="EMBL" id="JAEPRB010000764">
    <property type="protein sequence ID" value="KAG2212415.1"/>
    <property type="molecule type" value="Genomic_DNA"/>
</dbReference>
<reference evidence="3 4" key="1">
    <citation type="submission" date="2020-12" db="EMBL/GenBank/DDBJ databases">
        <title>Metabolic potential, ecology and presence of endohyphal bacteria is reflected in genomic diversity of Mucoromycotina.</title>
        <authorList>
            <person name="Muszewska A."/>
            <person name="Okrasinska A."/>
            <person name="Steczkiewicz K."/>
            <person name="Drgas O."/>
            <person name="Orlowska M."/>
            <person name="Perlinska-Lenart U."/>
            <person name="Aleksandrzak-Piekarczyk T."/>
            <person name="Szatraj K."/>
            <person name="Zielenkiewicz U."/>
            <person name="Pilsyk S."/>
            <person name="Malc E."/>
            <person name="Mieczkowski P."/>
            <person name="Kruszewska J.S."/>
            <person name="Biernat P."/>
            <person name="Pawlowska J."/>
        </authorList>
    </citation>
    <scope>NUCLEOTIDE SEQUENCE [LARGE SCALE GENOMIC DNA]</scope>
    <source>
        <strain evidence="3 4">CBS 142.35</strain>
    </source>
</reference>
<evidence type="ECO:0000256" key="1">
    <source>
        <dbReference type="SAM" id="MobiDB-lite"/>
    </source>
</evidence>
<dbReference type="Pfam" id="PF18802">
    <property type="entry name" value="CxC1"/>
    <property type="match status" value="1"/>
</dbReference>
<dbReference type="Pfam" id="PF18758">
    <property type="entry name" value="KDZ"/>
    <property type="match status" value="1"/>
</dbReference>
<feature type="region of interest" description="Disordered" evidence="1">
    <location>
        <begin position="21"/>
        <end position="60"/>
    </location>
</feature>
<dbReference type="InterPro" id="IPR040521">
    <property type="entry name" value="KDZ"/>
</dbReference>
<dbReference type="AlphaFoldDB" id="A0A8H7RL63"/>
<comment type="caution">
    <text evidence="3">The sequence shown here is derived from an EMBL/GenBank/DDBJ whole genome shotgun (WGS) entry which is preliminary data.</text>
</comment>
<dbReference type="Proteomes" id="UP000646827">
    <property type="component" value="Unassembled WGS sequence"/>
</dbReference>